<dbReference type="OrthoDB" id="9861244at2"/>
<dbReference type="AlphaFoldDB" id="A0A1X0J0T8"/>
<protein>
    <submittedName>
        <fullName evidence="1">Uncharacterized protein</fullName>
    </submittedName>
</protein>
<dbReference type="EMBL" id="MVII01000019">
    <property type="protein sequence ID" value="ORB55305.1"/>
    <property type="molecule type" value="Genomic_DNA"/>
</dbReference>
<dbReference type="RefSeq" id="WP_054491529.1">
    <property type="nucleotide sequence ID" value="NZ_MVII01000019.1"/>
</dbReference>
<sequence length="109" mass="12008">MSANNWTTCYACQTRRADADDERIAEQRKLIEDAYGQVSQEEYDSLRGRVEAAIAEIKAAPLGRTFREDYEIYGAETGVVTVSYGGSCTVCGYGTSFEDQHPIPVKAGK</sequence>
<evidence type="ECO:0000313" key="1">
    <source>
        <dbReference type="EMBL" id="ORB55305.1"/>
    </source>
</evidence>
<organism evidence="1 2">
    <name type="scientific">Mycobacteroides saopaulense</name>
    <dbReference type="NCBI Taxonomy" id="1578165"/>
    <lineage>
        <taxon>Bacteria</taxon>
        <taxon>Bacillati</taxon>
        <taxon>Actinomycetota</taxon>
        <taxon>Actinomycetes</taxon>
        <taxon>Mycobacteriales</taxon>
        <taxon>Mycobacteriaceae</taxon>
        <taxon>Mycobacteroides</taxon>
    </lineage>
</organism>
<comment type="caution">
    <text evidence="1">The sequence shown here is derived from an EMBL/GenBank/DDBJ whole genome shotgun (WGS) entry which is preliminary data.</text>
</comment>
<evidence type="ECO:0000313" key="2">
    <source>
        <dbReference type="Proteomes" id="UP000192434"/>
    </source>
</evidence>
<name>A0A1X0J0T8_9MYCO</name>
<dbReference type="Proteomes" id="UP000192434">
    <property type="component" value="Unassembled WGS sequence"/>
</dbReference>
<accession>A0A1X0J0T8</accession>
<proteinExistence type="predicted"/>
<gene>
    <name evidence="1" type="ORF">BST43_15695</name>
</gene>
<reference evidence="1 2" key="1">
    <citation type="submission" date="2016-12" db="EMBL/GenBank/DDBJ databases">
        <title>The new phylogeny of genus Mycobacterium.</title>
        <authorList>
            <person name="Tortoli E."/>
            <person name="Trovato A."/>
            <person name="Cirillo D.M."/>
        </authorList>
    </citation>
    <scope>NUCLEOTIDE SEQUENCE [LARGE SCALE GENOMIC DNA]</scope>
    <source>
        <strain evidence="1 2">CCUG 66554</strain>
    </source>
</reference>